<dbReference type="AlphaFoldDB" id="A0AA88KEA2"/>
<feature type="compositionally biased region" description="Polar residues" evidence="1">
    <location>
        <begin position="457"/>
        <end position="491"/>
    </location>
</feature>
<evidence type="ECO:0000256" key="1">
    <source>
        <dbReference type="SAM" id="MobiDB-lite"/>
    </source>
</evidence>
<dbReference type="SUPFAM" id="SSF50985">
    <property type="entry name" value="RCC1/BLIP-II"/>
    <property type="match status" value="1"/>
</dbReference>
<feature type="compositionally biased region" description="Basic and acidic residues" evidence="1">
    <location>
        <begin position="437"/>
        <end position="448"/>
    </location>
</feature>
<dbReference type="EMBL" id="PYSW02000038">
    <property type="protein sequence ID" value="KAG2377337.1"/>
    <property type="molecule type" value="Genomic_DNA"/>
</dbReference>
<reference evidence="2 3" key="1">
    <citation type="journal article" date="2018" name="BMC Genomics">
        <title>The genome of Naegleria lovaniensis, the basis for a comparative approach to unravel pathogenicity factors of the human pathogenic amoeba N. fowleri.</title>
        <authorList>
            <person name="Liechti N."/>
            <person name="Schurch N."/>
            <person name="Bruggmann R."/>
            <person name="Wittwer M."/>
        </authorList>
    </citation>
    <scope>NUCLEOTIDE SEQUENCE [LARGE SCALE GENOMIC DNA]</scope>
    <source>
        <strain evidence="2 3">ATCC 30569</strain>
    </source>
</reference>
<proteinExistence type="predicted"/>
<dbReference type="InterPro" id="IPR009091">
    <property type="entry name" value="RCC1/BLIP-II"/>
</dbReference>
<organism evidence="2 3">
    <name type="scientific">Naegleria lovaniensis</name>
    <name type="common">Amoeba</name>
    <dbReference type="NCBI Taxonomy" id="51637"/>
    <lineage>
        <taxon>Eukaryota</taxon>
        <taxon>Discoba</taxon>
        <taxon>Heterolobosea</taxon>
        <taxon>Tetramitia</taxon>
        <taxon>Eutetramitia</taxon>
        <taxon>Vahlkampfiidae</taxon>
        <taxon>Naegleria</taxon>
    </lineage>
</organism>
<feature type="compositionally biased region" description="Acidic residues" evidence="1">
    <location>
        <begin position="142"/>
        <end position="154"/>
    </location>
</feature>
<dbReference type="RefSeq" id="XP_044544599.1">
    <property type="nucleotide sequence ID" value="XM_044699414.1"/>
</dbReference>
<dbReference type="PROSITE" id="PS00626">
    <property type="entry name" value="RCC1_2"/>
    <property type="match status" value="1"/>
</dbReference>
<gene>
    <name evidence="2" type="ORF">C9374_009248</name>
</gene>
<protein>
    <submittedName>
        <fullName evidence="2">Uncharacterized protein</fullName>
    </submittedName>
</protein>
<feature type="region of interest" description="Disordered" evidence="1">
    <location>
        <begin position="437"/>
        <end position="495"/>
    </location>
</feature>
<feature type="region of interest" description="Disordered" evidence="1">
    <location>
        <begin position="129"/>
        <end position="160"/>
    </location>
</feature>
<evidence type="ECO:0000313" key="3">
    <source>
        <dbReference type="Proteomes" id="UP000816034"/>
    </source>
</evidence>
<feature type="compositionally biased region" description="Basic and acidic residues" evidence="1">
    <location>
        <begin position="929"/>
        <end position="942"/>
    </location>
</feature>
<keyword evidence="3" id="KW-1185">Reference proteome</keyword>
<dbReference type="GeneID" id="68101702"/>
<feature type="compositionally biased region" description="Basic and acidic residues" evidence="1">
    <location>
        <begin position="129"/>
        <end position="141"/>
    </location>
</feature>
<sequence length="1029" mass="118245">MLKSECKGFSSCLNFASQCYMLGYSSTLLPEGTGQVQAFGKQGKIYSRLRSLSSSSGSKVETKEEVLDMDSSSEYDLLGQVQQLVFASGSNDRNNCLIDSDELHDEMKEFNAKMNSRVNASEVYDLKEKLGAHSKSSRTDNDDTNTDDENDDSDSSSTTSTENLKEVFDFNDSTALTRLIPIRIPSRIGNRPFRVKKIACLESGTIILNEFDSKVFVIGEIADGMDRRTELTEISLKYLDHFGCKNQVEDERVVEIFTGADFAFFITEGLGSQKNLYSYGQNRQFQLSHPSISHSEVEEAIRVNPKYFNYENPSMISCGSQHAILVTDIGNIYFCGRLHNFQSTTFISCRISTITTGWMRDFLISKNIYLDSDYNNMIEKFENFSINPSSSSMHNSPIVVTKKNNYKIWQIIKSREIHTIFKNWIHRYYTLHFPKDEEKRKKQVRQESDSESDSEEPVTTPQEEASQNTAVNEPTSSSATQTENTNTGEANSETEKAQALLSPLDILSQIITEHYQNLQPECENNVKSSDILQLLNHAFKVDYYENVKTNPTVSGTSLETIFERDFQYEVLTEIITNSLFLEIMQKLLTDECIFERSIVEQFASMSTIGFANFIYEKRNNLVIYENTYCYTQKGFHYAKNLMNTFYESMILTSCDRLYHFPARGISPQMLTWNLLDPYIQIGPKQAETYRHRNGFDRVLRECYTPDSSMIDPYLSAVDDGFLTVFDMYCDIFYATSSEYLWYDKHEQTTDMKDNQEIISQLRSIHNPLPYDIEIELKKKDDGHDISFYFNTHKIRNRGNIATIQRVSEGIVMTTLDRKLYTFGSNAYSELGEVSVVVNSAHFNLNEHMTALEPVNVFCDQYAMVVEGKRAWSHQLDPKWFGNIPQTILLRQLLTPFQYGSEEESKVFPNTFYFSGDSSGARSINDYDDDGRNNDQDNDDVDPKDKTITELLHKDSEKIVEFPHLSLLRYRYMPYLHKLKMHIVFGLDFFIVYFTLDNGNTAKRIMANKLSQLVNSDKLADCTIFLTNTN</sequence>
<dbReference type="InterPro" id="IPR000408">
    <property type="entry name" value="Reg_chr_condens"/>
</dbReference>
<feature type="region of interest" description="Disordered" evidence="1">
    <location>
        <begin position="923"/>
        <end position="942"/>
    </location>
</feature>
<dbReference type="Proteomes" id="UP000816034">
    <property type="component" value="Unassembled WGS sequence"/>
</dbReference>
<comment type="caution">
    <text evidence="2">The sequence shown here is derived from an EMBL/GenBank/DDBJ whole genome shotgun (WGS) entry which is preliminary data.</text>
</comment>
<accession>A0AA88KEA2</accession>
<dbReference type="Gene3D" id="2.130.10.30">
    <property type="entry name" value="Regulator of chromosome condensation 1/beta-lactamase-inhibitor protein II"/>
    <property type="match status" value="1"/>
</dbReference>
<evidence type="ECO:0000313" key="2">
    <source>
        <dbReference type="EMBL" id="KAG2377337.1"/>
    </source>
</evidence>
<name>A0AA88KEA2_NAELO</name>